<sequence length="574" mass="66970">MFIEKLKISTKYETIREMNFHTGMNLIIDNTLLTDDLKSTGNNVGKTTVLKLIYFCMGGEGKDIYTDEENKNKVYEDVKNFLINQEVLVTLTLTNGFNIQKKDRIVIERNFLSGKNAIRKINGESILKKDFENELLAKIFPEHKNEKPSFKQIISHNIRYKDNSINKTLKTLDSFTSDVEYETLYLYLLGCGFDSGAKKQALTNKIKQENAYKERIEKKQKKNSYEVALAIIEDEIVELNNKKSLLNINENFEEDLNRLNEKKYKINRLSSLITKLEIRRDMIVEAKNEMEKDVASIDLEQLRLLYSESKEYIPNLHKTFEDLVAYHNKMIVEKISFITKELPSLSDRIENEKRTLKALLSDEKELSLKISKSDSFNDLENIISEINEKYRLKGEYENTISQINEVDSILEAIENELENIDQYLYSSGFQEKLKKQITKFNKYFSSVSYELYGEKYALTYDIINNKKTNKPVYKFTTFNSNMSSGKKQGEILCFDLAYIMFADEEGISCLHFLLNDKKELMHDNQLSKVADFVMKKDIQLVISILKDKLPDDLLNKANVVLELSQEDKLFRIEQ</sequence>
<dbReference type="eggNOG" id="COG5293">
    <property type="taxonomic scope" value="Bacteria"/>
</dbReference>
<dbReference type="EMBL" id="ADGQ01000035">
    <property type="protein sequence ID" value="EFM64914.1"/>
    <property type="molecule type" value="Genomic_DNA"/>
</dbReference>
<dbReference type="Pfam" id="PF10088">
    <property type="entry name" value="DUF2326"/>
    <property type="match status" value="1"/>
</dbReference>
<reference evidence="3 4" key="1">
    <citation type="submission" date="2010-08" db="EMBL/GenBank/DDBJ databases">
        <authorList>
            <person name="Harkins D.M."/>
            <person name="Madupu R."/>
            <person name="Durkin A.S."/>
            <person name="Torralba M."/>
            <person name="Methe B."/>
            <person name="Sutton G.G."/>
            <person name="Nelson K.E."/>
        </authorList>
    </citation>
    <scope>NUCLEOTIDE SEQUENCE [LARGE SCALE GENOMIC DNA]</scope>
    <source>
        <strain evidence="3 4">DSM 17678</strain>
    </source>
</reference>
<organism evidence="3 4">
    <name type="scientific">Peptostreptococcus stomatis DSM 17678</name>
    <dbReference type="NCBI Taxonomy" id="596315"/>
    <lineage>
        <taxon>Bacteria</taxon>
        <taxon>Bacillati</taxon>
        <taxon>Bacillota</taxon>
        <taxon>Clostridia</taxon>
        <taxon>Peptostreptococcales</taxon>
        <taxon>Peptostreptococcaceae</taxon>
        <taxon>Peptostreptococcus</taxon>
    </lineage>
</organism>
<protein>
    <recommendedName>
        <fullName evidence="2">DUF2326 domain-containing protein</fullName>
    </recommendedName>
</protein>
<dbReference type="Proteomes" id="UP000003244">
    <property type="component" value="Unassembled WGS sequence"/>
</dbReference>
<dbReference type="GeneID" id="84800362"/>
<dbReference type="InterPro" id="IPR018760">
    <property type="entry name" value="DUF2326"/>
</dbReference>
<evidence type="ECO:0000313" key="4">
    <source>
        <dbReference type="Proteomes" id="UP000003244"/>
    </source>
</evidence>
<accession>E0E2B4</accession>
<dbReference type="OrthoDB" id="5140926at2"/>
<feature type="domain" description="DUF2326" evidence="2">
    <location>
        <begin position="449"/>
        <end position="573"/>
    </location>
</feature>
<dbReference type="RefSeq" id="WP_007789005.1">
    <property type="nucleotide sequence ID" value="NZ_ADGQ01000035.1"/>
</dbReference>
<keyword evidence="4" id="KW-1185">Reference proteome</keyword>
<name>E0E2B4_9FIRM</name>
<dbReference type="InterPro" id="IPR027417">
    <property type="entry name" value="P-loop_NTPase"/>
</dbReference>
<evidence type="ECO:0000313" key="3">
    <source>
        <dbReference type="EMBL" id="EFM64914.1"/>
    </source>
</evidence>
<evidence type="ECO:0000256" key="1">
    <source>
        <dbReference type="SAM" id="Coils"/>
    </source>
</evidence>
<dbReference type="AlphaFoldDB" id="E0E2B4"/>
<dbReference type="Gene3D" id="3.40.50.300">
    <property type="entry name" value="P-loop containing nucleotide triphosphate hydrolases"/>
    <property type="match status" value="1"/>
</dbReference>
<dbReference type="STRING" id="596315.HMPREF0634_1244"/>
<proteinExistence type="predicted"/>
<evidence type="ECO:0000259" key="2">
    <source>
        <dbReference type="Pfam" id="PF10088"/>
    </source>
</evidence>
<comment type="caution">
    <text evidence="3">The sequence shown here is derived from an EMBL/GenBank/DDBJ whole genome shotgun (WGS) entry which is preliminary data.</text>
</comment>
<keyword evidence="1" id="KW-0175">Coiled coil</keyword>
<gene>
    <name evidence="3" type="ORF">HMPREF0634_1244</name>
</gene>
<feature type="coiled-coil region" evidence="1">
    <location>
        <begin position="199"/>
        <end position="269"/>
    </location>
</feature>